<name>A0A7J4IUT7_9ARCH</name>
<evidence type="ECO:0000259" key="2">
    <source>
        <dbReference type="Pfam" id="PF01370"/>
    </source>
</evidence>
<dbReference type="PANTHER" id="PTHR43000">
    <property type="entry name" value="DTDP-D-GLUCOSE 4,6-DEHYDRATASE-RELATED"/>
    <property type="match status" value="1"/>
</dbReference>
<gene>
    <name evidence="3" type="ORF">HA237_04435</name>
    <name evidence="4" type="ORF">J4224_00865</name>
</gene>
<feature type="domain" description="NAD-dependent epimerase/dehydratase" evidence="2">
    <location>
        <begin position="14"/>
        <end position="253"/>
    </location>
</feature>
<reference evidence="4" key="2">
    <citation type="submission" date="2021-03" db="EMBL/GenBank/DDBJ databases">
        <authorList>
            <person name="Jaffe A."/>
        </authorList>
    </citation>
    <scope>NUCLEOTIDE SEQUENCE</scope>
    <source>
        <strain evidence="4">RIFCSPHIGHO2_01_FULL_GW2011_AR10_43_9</strain>
    </source>
</reference>
<dbReference type="Proteomes" id="UP000683213">
    <property type="component" value="Unassembled WGS sequence"/>
</dbReference>
<dbReference type="Proteomes" id="UP000577419">
    <property type="component" value="Unassembled WGS sequence"/>
</dbReference>
<dbReference type="Gene3D" id="3.90.25.10">
    <property type="entry name" value="UDP-galactose 4-epimerase, domain 1"/>
    <property type="match status" value="1"/>
</dbReference>
<proteinExistence type="inferred from homology"/>
<comment type="similarity">
    <text evidence="1">Belongs to the NAD(P)-dependent epimerase/dehydratase family.</text>
</comment>
<accession>A0A7J4IUT7</accession>
<dbReference type="InterPro" id="IPR036291">
    <property type="entry name" value="NAD(P)-bd_dom_sf"/>
</dbReference>
<organism evidence="3 5">
    <name type="scientific">Candidatus Iainarchaeum sp</name>
    <dbReference type="NCBI Taxonomy" id="3101447"/>
    <lineage>
        <taxon>Archaea</taxon>
        <taxon>Candidatus Iainarchaeota</taxon>
        <taxon>Candidatus Iainarchaeia</taxon>
        <taxon>Candidatus Iainarchaeales</taxon>
        <taxon>Candidatus Iainarchaeaceae</taxon>
        <taxon>Candidatus Iainarchaeum</taxon>
    </lineage>
</organism>
<evidence type="ECO:0000313" key="4">
    <source>
        <dbReference type="EMBL" id="MBS3058960.1"/>
    </source>
</evidence>
<dbReference type="SUPFAM" id="SSF51735">
    <property type="entry name" value="NAD(P)-binding Rossmann-fold domains"/>
    <property type="match status" value="1"/>
</dbReference>
<evidence type="ECO:0000313" key="3">
    <source>
        <dbReference type="EMBL" id="HIH08590.1"/>
    </source>
</evidence>
<evidence type="ECO:0000313" key="5">
    <source>
        <dbReference type="Proteomes" id="UP000577419"/>
    </source>
</evidence>
<reference evidence="4" key="3">
    <citation type="submission" date="2021-05" db="EMBL/GenBank/DDBJ databases">
        <title>Protein family content uncovers lineage relationships and bacterial pathway maintenance mechanisms in DPANN archaea.</title>
        <authorList>
            <person name="Castelle C.J."/>
            <person name="Meheust R."/>
            <person name="Jaffe A.L."/>
            <person name="Seitz K."/>
            <person name="Gong X."/>
            <person name="Baker B.J."/>
            <person name="Banfield J.F."/>
        </authorList>
    </citation>
    <scope>NUCLEOTIDE SEQUENCE</scope>
    <source>
        <strain evidence="4">RIFCSPHIGHO2_01_FULL_GW2011_AR10_43_9</strain>
    </source>
</reference>
<dbReference type="Gene3D" id="3.40.50.720">
    <property type="entry name" value="NAD(P)-binding Rossmann-like Domain"/>
    <property type="match status" value="1"/>
</dbReference>
<dbReference type="Pfam" id="PF01370">
    <property type="entry name" value="Epimerase"/>
    <property type="match status" value="1"/>
</dbReference>
<comment type="caution">
    <text evidence="3">The sequence shown here is derived from an EMBL/GenBank/DDBJ whole genome shotgun (WGS) entry which is preliminary data.</text>
</comment>
<dbReference type="EMBL" id="DUFG01000021">
    <property type="protein sequence ID" value="HIH08590.1"/>
    <property type="molecule type" value="Genomic_DNA"/>
</dbReference>
<dbReference type="AlphaFoldDB" id="A0A7J4IUT7"/>
<dbReference type="EMBL" id="JAGVWF010000010">
    <property type="protein sequence ID" value="MBS3058960.1"/>
    <property type="molecule type" value="Genomic_DNA"/>
</dbReference>
<protein>
    <submittedName>
        <fullName evidence="3">NAD-dependent epimerase/dehydratase family protein</fullName>
    </submittedName>
</protein>
<reference evidence="3" key="1">
    <citation type="journal article" date="2020" name="bioRxiv">
        <title>A rank-normalized archaeal taxonomy based on genome phylogeny resolves widespread incomplete and uneven classifications.</title>
        <authorList>
            <person name="Rinke C."/>
            <person name="Chuvochina M."/>
            <person name="Mussig A.J."/>
            <person name="Chaumeil P.-A."/>
            <person name="Waite D.W."/>
            <person name="Whitman W.B."/>
            <person name="Parks D.H."/>
            <person name="Hugenholtz P."/>
        </authorList>
    </citation>
    <scope>NUCLEOTIDE SEQUENCE</scope>
    <source>
        <strain evidence="3">UBA10011</strain>
    </source>
</reference>
<sequence>MNENSLKEMKGQRVLVLGGLGFFGSNIVHKCVGLGAEVTVFDAMIEPYGFNLANLKGIEKKVGLLKQDMRNFGDLSKAVKEKDLIFNCAGQVSHVDSMKEPFLDIELNIVANLNLLEACRKFNGNAKIVYAGTRAQVGKAEYTPIDEKHPTNPVDVYGIDKLTAEKYLLLYSSAYGIKGVSIRSTNGFGPRHQMKHGLYGILNWFIRLALEGKTISVYGTGEQLRDYLYIDDIVNAMVSCGQSEKANGQIYNVSSGKGIKFIEMVKKIIEFSGKGKYELKPFPEERKMIETGDVVLSYKKINRELGWEPLTSFDDGLKKTIDFYKKHLKEYV</sequence>
<evidence type="ECO:0000256" key="1">
    <source>
        <dbReference type="ARBA" id="ARBA00007637"/>
    </source>
</evidence>
<dbReference type="InterPro" id="IPR001509">
    <property type="entry name" value="Epimerase_deHydtase"/>
</dbReference>